<comment type="caution">
    <text evidence="6">The sequence shown here is derived from an EMBL/GenBank/DDBJ whole genome shotgun (WGS) entry which is preliminary data.</text>
</comment>
<proteinExistence type="predicted"/>
<name>A0A7C5DIK7_9CHLB</name>
<evidence type="ECO:0000256" key="2">
    <source>
        <dbReference type="ARBA" id="ARBA00022723"/>
    </source>
</evidence>
<dbReference type="GO" id="GO:0034431">
    <property type="term" value="F:bis(5'-adenosyl)-hexaphosphatase activity"/>
    <property type="evidence" value="ECO:0007669"/>
    <property type="project" value="TreeGrafter"/>
</dbReference>
<dbReference type="AlphaFoldDB" id="A0A7C5DIK7"/>
<gene>
    <name evidence="6" type="ORF">ENL01_03985</name>
</gene>
<dbReference type="GO" id="GO:0008486">
    <property type="term" value="F:diphosphoinositol-polyphosphate diphosphatase activity"/>
    <property type="evidence" value="ECO:0007669"/>
    <property type="project" value="TreeGrafter"/>
</dbReference>
<dbReference type="GO" id="GO:0000298">
    <property type="term" value="F:endopolyphosphatase activity"/>
    <property type="evidence" value="ECO:0007669"/>
    <property type="project" value="TreeGrafter"/>
</dbReference>
<dbReference type="SUPFAM" id="SSF55811">
    <property type="entry name" value="Nudix"/>
    <property type="match status" value="1"/>
</dbReference>
<evidence type="ECO:0000259" key="5">
    <source>
        <dbReference type="PROSITE" id="PS51462"/>
    </source>
</evidence>
<keyword evidence="3 6" id="KW-0378">Hydrolase</keyword>
<dbReference type="InterPro" id="IPR015797">
    <property type="entry name" value="NUDIX_hydrolase-like_dom_sf"/>
</dbReference>
<evidence type="ECO:0000256" key="3">
    <source>
        <dbReference type="ARBA" id="ARBA00022801"/>
    </source>
</evidence>
<dbReference type="GO" id="GO:0046872">
    <property type="term" value="F:metal ion binding"/>
    <property type="evidence" value="ECO:0007669"/>
    <property type="project" value="UniProtKB-KW"/>
</dbReference>
<keyword evidence="4" id="KW-0460">Magnesium</keyword>
<dbReference type="PROSITE" id="PS51462">
    <property type="entry name" value="NUDIX"/>
    <property type="match status" value="1"/>
</dbReference>
<protein>
    <submittedName>
        <fullName evidence="6">NUDIX hydrolase</fullName>
    </submittedName>
</protein>
<dbReference type="GO" id="GO:0034432">
    <property type="term" value="F:bis(5'-adenosyl)-pentaphosphatase activity"/>
    <property type="evidence" value="ECO:0007669"/>
    <property type="project" value="TreeGrafter"/>
</dbReference>
<dbReference type="InterPro" id="IPR000086">
    <property type="entry name" value="NUDIX_hydrolase_dom"/>
</dbReference>
<dbReference type="GO" id="GO:1901907">
    <property type="term" value="P:diadenosine pentaphosphate catabolic process"/>
    <property type="evidence" value="ECO:0007669"/>
    <property type="project" value="TreeGrafter"/>
</dbReference>
<evidence type="ECO:0000313" key="6">
    <source>
        <dbReference type="EMBL" id="HHE08027.1"/>
    </source>
</evidence>
<evidence type="ECO:0000256" key="1">
    <source>
        <dbReference type="ARBA" id="ARBA00001946"/>
    </source>
</evidence>
<dbReference type="PANTHER" id="PTHR12629">
    <property type="entry name" value="DIPHOSPHOINOSITOL POLYPHOSPHATE PHOSPHOHYDROLASE"/>
    <property type="match status" value="1"/>
</dbReference>
<dbReference type="Proteomes" id="UP000886059">
    <property type="component" value="Unassembled WGS sequence"/>
</dbReference>
<accession>A0A7C5DIK7</accession>
<reference evidence="6" key="1">
    <citation type="journal article" date="2020" name="mSystems">
        <title>Genome- and Community-Level Interaction Insights into Carbon Utilization and Element Cycling Functions of Hydrothermarchaeota in Hydrothermal Sediment.</title>
        <authorList>
            <person name="Zhou Z."/>
            <person name="Liu Y."/>
            <person name="Xu W."/>
            <person name="Pan J."/>
            <person name="Luo Z.H."/>
            <person name="Li M."/>
        </authorList>
    </citation>
    <scope>NUCLEOTIDE SEQUENCE [LARGE SCALE GENOMIC DNA]</scope>
    <source>
        <strain evidence="6">HyVt-628</strain>
    </source>
</reference>
<dbReference type="Pfam" id="PF00293">
    <property type="entry name" value="NUDIX"/>
    <property type="match status" value="1"/>
</dbReference>
<dbReference type="Gene3D" id="3.90.79.10">
    <property type="entry name" value="Nucleoside Triphosphate Pyrophosphohydrolase"/>
    <property type="match status" value="1"/>
</dbReference>
<organism evidence="6">
    <name type="scientific">Chlorobaculum parvum</name>
    <dbReference type="NCBI Taxonomy" id="274539"/>
    <lineage>
        <taxon>Bacteria</taxon>
        <taxon>Pseudomonadati</taxon>
        <taxon>Chlorobiota</taxon>
        <taxon>Chlorobiia</taxon>
        <taxon>Chlorobiales</taxon>
        <taxon>Chlorobiaceae</taxon>
        <taxon>Chlorobaculum</taxon>
    </lineage>
</organism>
<feature type="domain" description="Nudix hydrolase" evidence="5">
    <location>
        <begin position="8"/>
        <end position="132"/>
    </location>
</feature>
<dbReference type="GO" id="GO:0071543">
    <property type="term" value="P:diphosphoinositol polyphosphate metabolic process"/>
    <property type="evidence" value="ECO:0007669"/>
    <property type="project" value="TreeGrafter"/>
</dbReference>
<dbReference type="InterPro" id="IPR047198">
    <property type="entry name" value="DDP-like_NUDIX"/>
</dbReference>
<dbReference type="PANTHER" id="PTHR12629:SF0">
    <property type="entry name" value="DIPHOSPHOINOSITOL-POLYPHOSPHATE DIPHOSPHATASE"/>
    <property type="match status" value="1"/>
</dbReference>
<dbReference type="GO" id="GO:0005737">
    <property type="term" value="C:cytoplasm"/>
    <property type="evidence" value="ECO:0007669"/>
    <property type="project" value="TreeGrafter"/>
</dbReference>
<dbReference type="GO" id="GO:1901911">
    <property type="term" value="P:adenosine 5'-(hexahydrogen pentaphosphate) catabolic process"/>
    <property type="evidence" value="ECO:0007669"/>
    <property type="project" value="TreeGrafter"/>
</dbReference>
<dbReference type="EMBL" id="DRSK01000224">
    <property type="protein sequence ID" value="HHE08027.1"/>
    <property type="molecule type" value="Genomic_DNA"/>
</dbReference>
<evidence type="ECO:0000256" key="4">
    <source>
        <dbReference type="ARBA" id="ARBA00022842"/>
    </source>
</evidence>
<dbReference type="CDD" id="cd04666">
    <property type="entry name" value="NUDIX_DIPP2_like_Nudt4"/>
    <property type="match status" value="1"/>
</dbReference>
<keyword evidence="2" id="KW-0479">Metal-binding</keyword>
<dbReference type="GO" id="GO:1901909">
    <property type="term" value="P:diadenosine hexaphosphate catabolic process"/>
    <property type="evidence" value="ECO:0007669"/>
    <property type="project" value="TreeGrafter"/>
</dbReference>
<comment type="cofactor">
    <cofactor evidence="1">
        <name>Mg(2+)</name>
        <dbReference type="ChEBI" id="CHEBI:18420"/>
    </cofactor>
</comment>
<sequence>MAHGSGKKIVAAQSGVLPIAGDMVVLITTRSSGRWIIPKGYVEKGMSPAESAAKEAWEEAGIVGRVESEPIGTYSYRRPSGMFSVKVYPFEVESLLDHWEEMHVRQRRVVPPAEALEMIVHDELKSLVTGYFTERFDL</sequence>